<dbReference type="PANTHER" id="PTHR48112">
    <property type="entry name" value="HIGH MOBILITY GROUP PROTEIN DSP1"/>
    <property type="match status" value="1"/>
</dbReference>
<evidence type="ECO:0000256" key="2">
    <source>
        <dbReference type="PROSITE-ProRule" id="PRU00267"/>
    </source>
</evidence>
<evidence type="ECO:0000313" key="5">
    <source>
        <dbReference type="EMBL" id="KAK4191012.1"/>
    </source>
</evidence>
<dbReference type="SMART" id="SM00398">
    <property type="entry name" value="HMG"/>
    <property type="match status" value="1"/>
</dbReference>
<dbReference type="InterPro" id="IPR036910">
    <property type="entry name" value="HMG_box_dom_sf"/>
</dbReference>
<feature type="DNA-binding region" description="HMG box" evidence="2">
    <location>
        <begin position="14"/>
        <end position="93"/>
    </location>
</feature>
<dbReference type="Proteomes" id="UP001302126">
    <property type="component" value="Unassembled WGS sequence"/>
</dbReference>
<dbReference type="AlphaFoldDB" id="A0AAN6X2R3"/>
<dbReference type="PANTHER" id="PTHR48112:SF22">
    <property type="entry name" value="MITOCHONDRIAL TRANSCRIPTION FACTOR A, ISOFORM B"/>
    <property type="match status" value="1"/>
</dbReference>
<dbReference type="SUPFAM" id="SSF47095">
    <property type="entry name" value="HMG-box"/>
    <property type="match status" value="1"/>
</dbReference>
<reference evidence="5" key="1">
    <citation type="journal article" date="2023" name="Mol. Phylogenet. Evol.">
        <title>Genome-scale phylogeny and comparative genomics of the fungal order Sordariales.</title>
        <authorList>
            <person name="Hensen N."/>
            <person name="Bonometti L."/>
            <person name="Westerberg I."/>
            <person name="Brannstrom I.O."/>
            <person name="Guillou S."/>
            <person name="Cros-Aarteil S."/>
            <person name="Calhoun S."/>
            <person name="Haridas S."/>
            <person name="Kuo A."/>
            <person name="Mondo S."/>
            <person name="Pangilinan J."/>
            <person name="Riley R."/>
            <person name="LaButti K."/>
            <person name="Andreopoulos B."/>
            <person name="Lipzen A."/>
            <person name="Chen C."/>
            <person name="Yan M."/>
            <person name="Daum C."/>
            <person name="Ng V."/>
            <person name="Clum A."/>
            <person name="Steindorff A."/>
            <person name="Ohm R.A."/>
            <person name="Martin F."/>
            <person name="Silar P."/>
            <person name="Natvig D.O."/>
            <person name="Lalanne C."/>
            <person name="Gautier V."/>
            <person name="Ament-Velasquez S.L."/>
            <person name="Kruys A."/>
            <person name="Hutchinson M.I."/>
            <person name="Powell A.J."/>
            <person name="Barry K."/>
            <person name="Miller A.N."/>
            <person name="Grigoriev I.V."/>
            <person name="Debuchy R."/>
            <person name="Gladieux P."/>
            <person name="Hiltunen Thoren M."/>
            <person name="Johannesson H."/>
        </authorList>
    </citation>
    <scope>NUCLEOTIDE SEQUENCE</scope>
    <source>
        <strain evidence="5">PSN309</strain>
    </source>
</reference>
<comment type="caution">
    <text evidence="5">The sequence shown here is derived from an EMBL/GenBank/DDBJ whole genome shotgun (WGS) entry which is preliminary data.</text>
</comment>
<keyword evidence="1 2" id="KW-0238">DNA-binding</keyword>
<organism evidence="5 6">
    <name type="scientific">Podospora australis</name>
    <dbReference type="NCBI Taxonomy" id="1536484"/>
    <lineage>
        <taxon>Eukaryota</taxon>
        <taxon>Fungi</taxon>
        <taxon>Dikarya</taxon>
        <taxon>Ascomycota</taxon>
        <taxon>Pezizomycotina</taxon>
        <taxon>Sordariomycetes</taxon>
        <taxon>Sordariomycetidae</taxon>
        <taxon>Sordariales</taxon>
        <taxon>Podosporaceae</taxon>
        <taxon>Podospora</taxon>
    </lineage>
</organism>
<dbReference type="InterPro" id="IPR009071">
    <property type="entry name" value="HMG_box_dom"/>
</dbReference>
<dbReference type="Pfam" id="PF00505">
    <property type="entry name" value="HMG_box"/>
    <property type="match status" value="1"/>
</dbReference>
<feature type="domain" description="HMG box" evidence="4">
    <location>
        <begin position="14"/>
        <end position="93"/>
    </location>
</feature>
<proteinExistence type="predicted"/>
<dbReference type="GO" id="GO:0005634">
    <property type="term" value="C:nucleus"/>
    <property type="evidence" value="ECO:0007669"/>
    <property type="project" value="UniProtKB-UniRule"/>
</dbReference>
<dbReference type="PROSITE" id="PS50118">
    <property type="entry name" value="HMG_BOX_2"/>
    <property type="match status" value="1"/>
</dbReference>
<protein>
    <submittedName>
        <fullName evidence="5">Non-histone chromosomal protein 6</fullName>
    </submittedName>
</protein>
<dbReference type="GO" id="GO:0003677">
    <property type="term" value="F:DNA binding"/>
    <property type="evidence" value="ECO:0007669"/>
    <property type="project" value="UniProtKB-UniRule"/>
</dbReference>
<name>A0AAN6X2R3_9PEZI</name>
<dbReference type="EMBL" id="MU864361">
    <property type="protein sequence ID" value="KAK4191012.1"/>
    <property type="molecule type" value="Genomic_DNA"/>
</dbReference>
<keyword evidence="2" id="KW-0539">Nucleus</keyword>
<evidence type="ECO:0000259" key="4">
    <source>
        <dbReference type="PROSITE" id="PS50118"/>
    </source>
</evidence>
<gene>
    <name evidence="5" type="ORF">QBC35DRAFT_471089</name>
</gene>
<feature type="region of interest" description="Disordered" evidence="3">
    <location>
        <begin position="86"/>
        <end position="110"/>
    </location>
</feature>
<evidence type="ECO:0000313" key="6">
    <source>
        <dbReference type="Proteomes" id="UP001302126"/>
    </source>
</evidence>
<feature type="compositionally biased region" description="Basic and acidic residues" evidence="3">
    <location>
        <begin position="101"/>
        <end position="110"/>
    </location>
</feature>
<accession>A0AAN6X2R3</accession>
<evidence type="ECO:0000256" key="1">
    <source>
        <dbReference type="ARBA" id="ARBA00023125"/>
    </source>
</evidence>
<dbReference type="InterPro" id="IPR050342">
    <property type="entry name" value="HMGB"/>
</dbReference>
<keyword evidence="6" id="KW-1185">Reference proteome</keyword>
<sequence>MPYPSSNARKPQKVKPPVSAWIFYCEDLKKRMSEGTTDSSGWLADLDPNYTSRQVTLVLGERWKAASNEDRAPYEAMAAADKQRYEKEMREQRGADYGPSEEERRAMFGR</sequence>
<evidence type="ECO:0000256" key="3">
    <source>
        <dbReference type="SAM" id="MobiDB-lite"/>
    </source>
</evidence>
<reference evidence="5" key="2">
    <citation type="submission" date="2023-05" db="EMBL/GenBank/DDBJ databases">
        <authorList>
            <consortium name="Lawrence Berkeley National Laboratory"/>
            <person name="Steindorff A."/>
            <person name="Hensen N."/>
            <person name="Bonometti L."/>
            <person name="Westerberg I."/>
            <person name="Brannstrom I.O."/>
            <person name="Guillou S."/>
            <person name="Cros-Aarteil S."/>
            <person name="Calhoun S."/>
            <person name="Haridas S."/>
            <person name="Kuo A."/>
            <person name="Mondo S."/>
            <person name="Pangilinan J."/>
            <person name="Riley R."/>
            <person name="Labutti K."/>
            <person name="Andreopoulos B."/>
            <person name="Lipzen A."/>
            <person name="Chen C."/>
            <person name="Yanf M."/>
            <person name="Daum C."/>
            <person name="Ng V."/>
            <person name="Clum A."/>
            <person name="Ohm R."/>
            <person name="Martin F."/>
            <person name="Silar P."/>
            <person name="Natvig D."/>
            <person name="Lalanne C."/>
            <person name="Gautier V."/>
            <person name="Ament-Velasquez S.L."/>
            <person name="Kruys A."/>
            <person name="Hutchinson M.I."/>
            <person name="Powell A.J."/>
            <person name="Barry K."/>
            <person name="Miller A.N."/>
            <person name="Grigoriev I.V."/>
            <person name="Debuchy R."/>
            <person name="Gladieux P."/>
            <person name="Thoren M.H."/>
            <person name="Johannesson H."/>
        </authorList>
    </citation>
    <scope>NUCLEOTIDE SEQUENCE</scope>
    <source>
        <strain evidence="5">PSN309</strain>
    </source>
</reference>
<dbReference type="Gene3D" id="1.10.30.10">
    <property type="entry name" value="High mobility group box domain"/>
    <property type="match status" value="1"/>
</dbReference>